<accession>A0A1T5JTD3</accession>
<keyword evidence="7" id="KW-0472">Membrane</keyword>
<dbReference type="Proteomes" id="UP000190961">
    <property type="component" value="Unassembled WGS sequence"/>
</dbReference>
<dbReference type="Pfam" id="PF02518">
    <property type="entry name" value="HATPase_c"/>
    <property type="match status" value="1"/>
</dbReference>
<dbReference type="InterPro" id="IPR036097">
    <property type="entry name" value="HisK_dim/P_sf"/>
</dbReference>
<keyword evidence="6" id="KW-0175">Coiled coil</keyword>
<dbReference type="PANTHER" id="PTHR43304:SF1">
    <property type="entry name" value="PAC DOMAIN-CONTAINING PROTEIN"/>
    <property type="match status" value="1"/>
</dbReference>
<dbReference type="InterPro" id="IPR004358">
    <property type="entry name" value="Sig_transdc_His_kin-like_C"/>
</dbReference>
<keyword evidence="4" id="KW-0808">Transferase</keyword>
<dbReference type="PANTHER" id="PTHR43304">
    <property type="entry name" value="PHYTOCHROME-LIKE PROTEIN CPH1"/>
    <property type="match status" value="1"/>
</dbReference>
<dbReference type="SMART" id="SM00388">
    <property type="entry name" value="HisKA"/>
    <property type="match status" value="1"/>
</dbReference>
<keyword evidence="7" id="KW-0812">Transmembrane</keyword>
<evidence type="ECO:0000256" key="5">
    <source>
        <dbReference type="ARBA" id="ARBA00022777"/>
    </source>
</evidence>
<evidence type="ECO:0000256" key="1">
    <source>
        <dbReference type="ARBA" id="ARBA00000085"/>
    </source>
</evidence>
<dbReference type="GO" id="GO:0006355">
    <property type="term" value="P:regulation of DNA-templated transcription"/>
    <property type="evidence" value="ECO:0007669"/>
    <property type="project" value="InterPro"/>
</dbReference>
<dbReference type="InterPro" id="IPR052162">
    <property type="entry name" value="Sensor_kinase/Photoreceptor"/>
</dbReference>
<dbReference type="Pfam" id="PF08448">
    <property type="entry name" value="PAS_4"/>
    <property type="match status" value="2"/>
</dbReference>
<feature type="domain" description="PAS" evidence="9">
    <location>
        <begin position="428"/>
        <end position="502"/>
    </location>
</feature>
<dbReference type="CDD" id="cd06308">
    <property type="entry name" value="PBP1_sensor_kinase-like"/>
    <property type="match status" value="1"/>
</dbReference>
<dbReference type="Gene3D" id="3.30.450.20">
    <property type="entry name" value="PAS domain"/>
    <property type="match status" value="4"/>
</dbReference>
<evidence type="ECO:0000259" key="8">
    <source>
        <dbReference type="PROSITE" id="PS50109"/>
    </source>
</evidence>
<dbReference type="InterPro" id="IPR001610">
    <property type="entry name" value="PAC"/>
</dbReference>
<evidence type="ECO:0000256" key="6">
    <source>
        <dbReference type="SAM" id="Coils"/>
    </source>
</evidence>
<reference evidence="11 12" key="1">
    <citation type="submission" date="2017-02" db="EMBL/GenBank/DDBJ databases">
        <authorList>
            <person name="Peterson S.W."/>
        </authorList>
    </citation>
    <scope>NUCLEOTIDE SEQUENCE [LARGE SCALE GENOMIC DNA]</scope>
    <source>
        <strain evidence="11 12">DSM 25262</strain>
    </source>
</reference>
<dbReference type="Gene3D" id="3.40.50.2300">
    <property type="match status" value="2"/>
</dbReference>
<dbReference type="SMART" id="SM00086">
    <property type="entry name" value="PAC"/>
    <property type="match status" value="4"/>
</dbReference>
<feature type="domain" description="PAC" evidence="10">
    <location>
        <begin position="883"/>
        <end position="935"/>
    </location>
</feature>
<dbReference type="InterPro" id="IPR003661">
    <property type="entry name" value="HisK_dim/P_dom"/>
</dbReference>
<dbReference type="PRINTS" id="PR00344">
    <property type="entry name" value="BCTRLSENSOR"/>
</dbReference>
<dbReference type="EC" id="2.7.13.3" evidence="2"/>
<evidence type="ECO:0000256" key="3">
    <source>
        <dbReference type="ARBA" id="ARBA00022553"/>
    </source>
</evidence>
<dbReference type="InterPro" id="IPR005467">
    <property type="entry name" value="His_kinase_dom"/>
</dbReference>
<dbReference type="Pfam" id="PF00989">
    <property type="entry name" value="PAS"/>
    <property type="match status" value="1"/>
</dbReference>
<evidence type="ECO:0000313" key="11">
    <source>
        <dbReference type="EMBL" id="SKC54676.1"/>
    </source>
</evidence>
<dbReference type="SMART" id="SM00091">
    <property type="entry name" value="PAS"/>
    <property type="match status" value="4"/>
</dbReference>
<feature type="coiled-coil region" evidence="6">
    <location>
        <begin position="323"/>
        <end position="350"/>
    </location>
</feature>
<feature type="transmembrane region" description="Helical" evidence="7">
    <location>
        <begin position="356"/>
        <end position="379"/>
    </location>
</feature>
<dbReference type="InterPro" id="IPR013656">
    <property type="entry name" value="PAS_4"/>
</dbReference>
<dbReference type="Pfam" id="PF08447">
    <property type="entry name" value="PAS_3"/>
    <property type="match status" value="1"/>
</dbReference>
<evidence type="ECO:0000313" key="12">
    <source>
        <dbReference type="Proteomes" id="UP000190961"/>
    </source>
</evidence>
<dbReference type="InterPro" id="IPR036890">
    <property type="entry name" value="HATPase_C_sf"/>
</dbReference>
<dbReference type="SUPFAM" id="SSF53822">
    <property type="entry name" value="Periplasmic binding protein-like I"/>
    <property type="match status" value="1"/>
</dbReference>
<feature type="domain" description="Histidine kinase" evidence="8">
    <location>
        <begin position="964"/>
        <end position="1180"/>
    </location>
</feature>
<dbReference type="GO" id="GO:0000155">
    <property type="term" value="F:phosphorelay sensor kinase activity"/>
    <property type="evidence" value="ECO:0007669"/>
    <property type="project" value="InterPro"/>
</dbReference>
<feature type="transmembrane region" description="Helical" evidence="7">
    <location>
        <begin position="19"/>
        <end position="37"/>
    </location>
</feature>
<dbReference type="STRING" id="688867.SAMN05660236_1468"/>
<dbReference type="PROSITE" id="PS50113">
    <property type="entry name" value="PAC"/>
    <property type="match status" value="2"/>
</dbReference>
<feature type="coiled-coil region" evidence="6">
    <location>
        <begin position="393"/>
        <end position="430"/>
    </location>
</feature>
<dbReference type="AlphaFoldDB" id="A0A1T5JTD3"/>
<comment type="catalytic activity">
    <reaction evidence="1">
        <text>ATP + protein L-histidine = ADP + protein N-phospho-L-histidine.</text>
        <dbReference type="EC" id="2.7.13.3"/>
    </reaction>
</comment>
<evidence type="ECO:0000256" key="2">
    <source>
        <dbReference type="ARBA" id="ARBA00012438"/>
    </source>
</evidence>
<protein>
    <recommendedName>
        <fullName evidence="2">histidine kinase</fullName>
        <ecNumber evidence="2">2.7.13.3</ecNumber>
    </recommendedName>
</protein>
<dbReference type="InterPro" id="IPR003594">
    <property type="entry name" value="HATPase_dom"/>
</dbReference>
<evidence type="ECO:0000256" key="4">
    <source>
        <dbReference type="ARBA" id="ARBA00022679"/>
    </source>
</evidence>
<keyword evidence="12" id="KW-1185">Reference proteome</keyword>
<dbReference type="EMBL" id="FUZU01000001">
    <property type="protein sequence ID" value="SKC54676.1"/>
    <property type="molecule type" value="Genomic_DNA"/>
</dbReference>
<dbReference type="SMART" id="SM00387">
    <property type="entry name" value="HATPase_c"/>
    <property type="match status" value="1"/>
</dbReference>
<sequence>MISYRKYVDVDLNLYKMRIHHWIYLLVVCFGLLISCAPKNSSKKFRIGFAQCTGSDLWRKQMLASMYAELLFHPDIELEYRDAQNNTEKQRRDIENFIDDKIDLLIVTPNEADAITPSVELAYNKGIPVVMVDRKINSEKYTAYIGADNYEIGKLAGALAAEISKGNGAILEVWGLRESSPALERHRGFSDAIAPYPNLKIVASLDGQWEQDTAAHRFRESASILPSFNIVYAHNDVMAYSVYTLCQKQGRADSIKFIGVDGLSGPGGGLQLVKDRILTATFLYPTGGEEAIRTASDILHGQPYIKDNILETTPIDSRNVKVMQLQQMKMEAQRNDIVRLQQNVNSQGQRFDQQQLYIYILLASLAVMLWTSVIAIISWRKKRDAYQALAVRNEEILTINEQLKSTNNKLEDAHRKISEQTQTILRQKDEQLNRVLDSSNDIIWSVDLSGTGKNYLSRSAMRLLGGQVKSEMMNDAHYWREHIPEDDWALKDEALHTVLREGYAECTYRIKTSGENYHWLFEKIRIIYDEQERPLRQEGLIVDITNQKKAEEIILRYQQQLDIIFSNTQEMIALLDVDGKVLLFNKAFENFMEDASGVKPAIGKYIWDITVKERQETSQRLFQEALEGKFIKTTAAFHVKSGTVYHSLRYEPVLSEGKTTHVAIVAFDITQQKEQEYIVRESEANLKAIFDNTRDSFTLVSPDYKIIAFNKSNYRNVLLRTNQELKTGVNLLDYISDDRKSAFVNLLERVENGEMISYDANLQNGGLEAAWFKTTISSVKSEEGKFIGYCIEAHDITEQKEFEGTLTAIARELSSLIENANVPIFGIDQHGKINEWNRVSFELTGFSRTEMIGRNWVSNLLEPEYHEVVTAIMKDALNGVPVSNFELPLLSKKKQKLSLLLSISPRRDAENKIVGATIVGQNITELIEYKQNLERMVYDRTRELNEALQKEKELVEMKSRFVSIASHEFRTPLSSISLASGFIKKYKQKITPEEVDKRLDNIEKQVGHMTHLLDDVLLIGKTEAGKLVVHVSQVDVFETFEKLKNEIEQSTGNTHTVKLHVSGVTGTISTDEKLIRTMVINVLTNAIKFSPGSGYVDLFVAAAPNKLTIRVKDNGIGIPEEDIKNLFEPFYRASNANDVEGTGLGLSIIRKALDLLRGYIDIKSTLGKGTEITIVIPLAHD</sequence>
<keyword evidence="7" id="KW-1133">Transmembrane helix</keyword>
<dbReference type="PROSITE" id="PS50109">
    <property type="entry name" value="HIS_KIN"/>
    <property type="match status" value="1"/>
</dbReference>
<gene>
    <name evidence="11" type="ORF">SAMN05660236_1468</name>
</gene>
<evidence type="ECO:0000259" key="9">
    <source>
        <dbReference type="PROSITE" id="PS50112"/>
    </source>
</evidence>
<evidence type="ECO:0000259" key="10">
    <source>
        <dbReference type="PROSITE" id="PS50113"/>
    </source>
</evidence>
<dbReference type="CDD" id="cd00130">
    <property type="entry name" value="PAS"/>
    <property type="match status" value="1"/>
</dbReference>
<feature type="domain" description="PAC" evidence="10">
    <location>
        <begin position="756"/>
        <end position="808"/>
    </location>
</feature>
<feature type="domain" description="PAS" evidence="9">
    <location>
        <begin position="809"/>
        <end position="880"/>
    </location>
</feature>
<dbReference type="CDD" id="cd00075">
    <property type="entry name" value="HATPase"/>
    <property type="match status" value="1"/>
</dbReference>
<dbReference type="InterPro" id="IPR013767">
    <property type="entry name" value="PAS_fold"/>
</dbReference>
<dbReference type="Gene3D" id="3.30.565.10">
    <property type="entry name" value="Histidine kinase-like ATPase, C-terminal domain"/>
    <property type="match status" value="1"/>
</dbReference>
<dbReference type="InterPro" id="IPR000700">
    <property type="entry name" value="PAS-assoc_C"/>
</dbReference>
<keyword evidence="3" id="KW-0597">Phosphoprotein</keyword>
<dbReference type="PROSITE" id="PS50112">
    <property type="entry name" value="PAS"/>
    <property type="match status" value="2"/>
</dbReference>
<dbReference type="NCBIfam" id="TIGR00229">
    <property type="entry name" value="sensory_box"/>
    <property type="match status" value="4"/>
</dbReference>
<dbReference type="Pfam" id="PF00512">
    <property type="entry name" value="HisKA"/>
    <property type="match status" value="1"/>
</dbReference>
<evidence type="ECO:0000256" key="7">
    <source>
        <dbReference type="SAM" id="Phobius"/>
    </source>
</evidence>
<dbReference type="SUPFAM" id="SSF55874">
    <property type="entry name" value="ATPase domain of HSP90 chaperone/DNA topoisomerase II/histidine kinase"/>
    <property type="match status" value="1"/>
</dbReference>
<organism evidence="11 12">
    <name type="scientific">Ohtaekwangia koreensis</name>
    <dbReference type="NCBI Taxonomy" id="688867"/>
    <lineage>
        <taxon>Bacteria</taxon>
        <taxon>Pseudomonadati</taxon>
        <taxon>Bacteroidota</taxon>
        <taxon>Cytophagia</taxon>
        <taxon>Cytophagales</taxon>
        <taxon>Fulvivirgaceae</taxon>
        <taxon>Ohtaekwangia</taxon>
    </lineage>
</organism>
<dbReference type="Gene3D" id="1.10.287.130">
    <property type="match status" value="1"/>
</dbReference>
<dbReference type="InterPro" id="IPR028082">
    <property type="entry name" value="Peripla_BP_I"/>
</dbReference>
<dbReference type="InterPro" id="IPR035965">
    <property type="entry name" value="PAS-like_dom_sf"/>
</dbReference>
<dbReference type="InterPro" id="IPR025997">
    <property type="entry name" value="SBP_2_dom"/>
</dbReference>
<dbReference type="CDD" id="cd00082">
    <property type="entry name" value="HisKA"/>
    <property type="match status" value="1"/>
</dbReference>
<dbReference type="Pfam" id="PF13407">
    <property type="entry name" value="Peripla_BP_4"/>
    <property type="match status" value="1"/>
</dbReference>
<dbReference type="SUPFAM" id="SSF47384">
    <property type="entry name" value="Homodimeric domain of signal transducing histidine kinase"/>
    <property type="match status" value="1"/>
</dbReference>
<keyword evidence="5" id="KW-0418">Kinase</keyword>
<dbReference type="SUPFAM" id="SSF55785">
    <property type="entry name" value="PYP-like sensor domain (PAS domain)"/>
    <property type="match status" value="4"/>
</dbReference>
<dbReference type="InterPro" id="IPR000014">
    <property type="entry name" value="PAS"/>
</dbReference>
<proteinExistence type="predicted"/>
<name>A0A1T5JTD3_9BACT</name>
<dbReference type="InterPro" id="IPR013655">
    <property type="entry name" value="PAS_fold_3"/>
</dbReference>